<reference evidence="1 2" key="1">
    <citation type="submission" date="2016-10" db="EMBL/GenBank/DDBJ databases">
        <authorList>
            <person name="de Groot N.N."/>
        </authorList>
    </citation>
    <scope>NUCLEOTIDE SEQUENCE [LARGE SCALE GENOMIC DNA]</scope>
    <source>
        <strain evidence="1 2">DSM 44908</strain>
    </source>
</reference>
<accession>A0A1I0U5C8</accession>
<evidence type="ECO:0008006" key="3">
    <source>
        <dbReference type="Google" id="ProtNLM"/>
    </source>
</evidence>
<name>A0A1I0U5C8_9NOCA</name>
<evidence type="ECO:0000313" key="2">
    <source>
        <dbReference type="Proteomes" id="UP000182054"/>
    </source>
</evidence>
<dbReference type="InterPro" id="IPR024524">
    <property type="entry name" value="DUF3800"/>
</dbReference>
<gene>
    <name evidence="1" type="ORF">SAMN05444374_113156</name>
</gene>
<dbReference type="Pfam" id="PF12686">
    <property type="entry name" value="DUF3800"/>
    <property type="match status" value="1"/>
</dbReference>
<dbReference type="GeneID" id="85487047"/>
<protein>
    <recommendedName>
        <fullName evidence="3">DUF3800 domain-containing protein</fullName>
    </recommendedName>
</protein>
<dbReference type="AlphaFoldDB" id="A0A1I0U5C8"/>
<organism evidence="1 2">
    <name type="scientific">Rhodococcoides kroppenstedtii</name>
    <dbReference type="NCBI Taxonomy" id="293050"/>
    <lineage>
        <taxon>Bacteria</taxon>
        <taxon>Bacillati</taxon>
        <taxon>Actinomycetota</taxon>
        <taxon>Actinomycetes</taxon>
        <taxon>Mycobacteriales</taxon>
        <taxon>Nocardiaceae</taxon>
        <taxon>Rhodococcoides</taxon>
    </lineage>
</organism>
<proteinExistence type="predicted"/>
<dbReference type="EMBL" id="FOJN01000013">
    <property type="protein sequence ID" value="SFA59312.1"/>
    <property type="molecule type" value="Genomic_DNA"/>
</dbReference>
<dbReference type="Proteomes" id="UP000182054">
    <property type="component" value="Unassembled WGS sequence"/>
</dbReference>
<dbReference type="RefSeq" id="WP_068360504.1">
    <property type="nucleotide sequence ID" value="NZ_FOJN01000013.1"/>
</dbReference>
<sequence length="265" mass="30119">MTLTSPSEQSPNLTVPARSPTVEFAYIDESGDVGMDKGSPTFTLACVLVPIDEWDDRLQYLVGMRRAIRDTYRVPMRQEAKANHIVGVKKIYRELGLGDGQMRDIYQRHLRAVTRLSSGTFAIVIQKEKLLNRDTDVLDMAWRYLLERLRKRSEATRAPIVIVHDQGQDDDIRKLVRKFRRVTWTASGKRVSAPLLVEDPTPRDSQQSYFIQLADIVAYAAAAKVYPRSGRTTKICDASAWDSLGEVRMQAVSAERRDGLYVFPK</sequence>
<dbReference type="OrthoDB" id="5015389at2"/>
<evidence type="ECO:0000313" key="1">
    <source>
        <dbReference type="EMBL" id="SFA59312.1"/>
    </source>
</evidence>